<dbReference type="PANTHER" id="PTHR19134">
    <property type="entry name" value="RECEPTOR-TYPE TYROSINE-PROTEIN PHOSPHATASE"/>
    <property type="match status" value="1"/>
</dbReference>
<dbReference type="InterPro" id="IPR003595">
    <property type="entry name" value="Tyr_Pase_cat"/>
</dbReference>
<dbReference type="Gene3D" id="3.90.190.10">
    <property type="entry name" value="Protein tyrosine phosphatase superfamily"/>
    <property type="match status" value="1"/>
</dbReference>
<evidence type="ECO:0000313" key="4">
    <source>
        <dbReference type="RefSeq" id="XP_026679628.1"/>
    </source>
</evidence>
<dbReference type="PROSITE" id="PS50056">
    <property type="entry name" value="TYR_PHOSPHATASE_2"/>
    <property type="match status" value="1"/>
</dbReference>
<feature type="domain" description="Tyrosine-protein phosphatase" evidence="1">
    <location>
        <begin position="11"/>
        <end position="142"/>
    </location>
</feature>
<name>A0A3Q0IY72_DIACI</name>
<dbReference type="Proteomes" id="UP000079169">
    <property type="component" value="Unplaced"/>
</dbReference>
<evidence type="ECO:0000259" key="1">
    <source>
        <dbReference type="PROSITE" id="PS50055"/>
    </source>
</evidence>
<proteinExistence type="predicted"/>
<dbReference type="InterPro" id="IPR000242">
    <property type="entry name" value="PTP_cat"/>
</dbReference>
<reference evidence="4" key="1">
    <citation type="submission" date="2025-08" db="UniProtKB">
        <authorList>
            <consortium name="RefSeq"/>
        </authorList>
    </citation>
    <scope>IDENTIFICATION</scope>
</reference>
<keyword evidence="3" id="KW-1185">Reference proteome</keyword>
<dbReference type="PaxDb" id="121845-A0A3Q0IY72"/>
<dbReference type="GeneID" id="113467582"/>
<dbReference type="SUPFAM" id="SSF52799">
    <property type="entry name" value="(Phosphotyrosine protein) phosphatases II"/>
    <property type="match status" value="1"/>
</dbReference>
<protein>
    <submittedName>
        <fullName evidence="4">Tyrosine-protein phosphatase non-receptor type 23-like</fullName>
    </submittedName>
</protein>
<dbReference type="PRINTS" id="PR00700">
    <property type="entry name" value="PRTYPHPHTASE"/>
</dbReference>
<gene>
    <name evidence="4" type="primary">LOC113467582</name>
</gene>
<dbReference type="Pfam" id="PF00102">
    <property type="entry name" value="Y_phosphatase"/>
    <property type="match status" value="1"/>
</dbReference>
<dbReference type="PANTHER" id="PTHR19134:SF449">
    <property type="entry name" value="TYROSINE-PROTEIN PHOSPHATASE 1"/>
    <property type="match status" value="1"/>
</dbReference>
<dbReference type="InterPro" id="IPR050348">
    <property type="entry name" value="Protein-Tyr_Phosphatase"/>
</dbReference>
<accession>A0A3Q0IY72</accession>
<dbReference type="GO" id="GO:0048666">
    <property type="term" value="P:neuron development"/>
    <property type="evidence" value="ECO:0007669"/>
    <property type="project" value="UniProtKB-ARBA"/>
</dbReference>
<dbReference type="SMART" id="SM00404">
    <property type="entry name" value="PTPc_motif"/>
    <property type="match status" value="1"/>
</dbReference>
<dbReference type="GO" id="GO:0004725">
    <property type="term" value="F:protein tyrosine phosphatase activity"/>
    <property type="evidence" value="ECO:0007669"/>
    <property type="project" value="InterPro"/>
</dbReference>
<evidence type="ECO:0000313" key="3">
    <source>
        <dbReference type="Proteomes" id="UP000079169"/>
    </source>
</evidence>
<dbReference type="InterPro" id="IPR029021">
    <property type="entry name" value="Prot-tyrosine_phosphatase-like"/>
</dbReference>
<dbReference type="STRING" id="121845.A0A3Q0IY72"/>
<feature type="domain" description="Tyrosine specific protein phosphatases" evidence="2">
    <location>
        <begin position="74"/>
        <end position="116"/>
    </location>
</feature>
<dbReference type="AlphaFoldDB" id="A0A3Q0IY72"/>
<dbReference type="InterPro" id="IPR000387">
    <property type="entry name" value="Tyr_Pase_dom"/>
</dbReference>
<sequence>MVLIWLDTPVYWPVEKGQDLDLPKLRISLQSRNLRGPWTERILSLQDQDRKVTHVVVHLQLTSWPGSSFPSSPSQFLSLVNETWTLYKQQRSLSHHIVVHCSSGIGRSGLFVVILLALGDINSGRGIPGVYYHIIKQCCHQRNPGPEGTTYLYEYMGFPEQSKS</sequence>
<dbReference type="PROSITE" id="PS00383">
    <property type="entry name" value="TYR_PHOSPHATASE_1"/>
    <property type="match status" value="1"/>
</dbReference>
<organism evidence="3 4">
    <name type="scientific">Diaphorina citri</name>
    <name type="common">Asian citrus psyllid</name>
    <dbReference type="NCBI Taxonomy" id="121845"/>
    <lineage>
        <taxon>Eukaryota</taxon>
        <taxon>Metazoa</taxon>
        <taxon>Ecdysozoa</taxon>
        <taxon>Arthropoda</taxon>
        <taxon>Hexapoda</taxon>
        <taxon>Insecta</taxon>
        <taxon>Pterygota</taxon>
        <taxon>Neoptera</taxon>
        <taxon>Paraneoptera</taxon>
        <taxon>Hemiptera</taxon>
        <taxon>Sternorrhyncha</taxon>
        <taxon>Psylloidea</taxon>
        <taxon>Psyllidae</taxon>
        <taxon>Diaphorininae</taxon>
        <taxon>Diaphorina</taxon>
    </lineage>
</organism>
<dbReference type="PROSITE" id="PS50055">
    <property type="entry name" value="TYR_PHOSPHATASE_PTP"/>
    <property type="match status" value="1"/>
</dbReference>
<dbReference type="RefSeq" id="XP_026679628.1">
    <property type="nucleotide sequence ID" value="XM_026823827.1"/>
</dbReference>
<dbReference type="KEGG" id="dci:113467582"/>
<evidence type="ECO:0000259" key="2">
    <source>
        <dbReference type="PROSITE" id="PS50056"/>
    </source>
</evidence>
<dbReference type="InterPro" id="IPR016130">
    <property type="entry name" value="Tyr_Pase_AS"/>
</dbReference>